<gene>
    <name evidence="3" type="ORF">FNH06_07480</name>
</gene>
<reference evidence="3 4" key="1">
    <citation type="submission" date="2019-07" db="EMBL/GenBank/DDBJ databases">
        <title>New species of Amycolatopsis and Streptomyces.</title>
        <authorList>
            <person name="Duangmal K."/>
            <person name="Teo W.F.A."/>
            <person name="Lipun K."/>
        </authorList>
    </citation>
    <scope>NUCLEOTIDE SEQUENCE [LARGE SCALE GENOMIC DNA]</scope>
    <source>
        <strain evidence="3 4">JCM 30562</strain>
    </source>
</reference>
<organism evidence="3 4">
    <name type="scientific">Amycolatopsis acidiphila</name>
    <dbReference type="NCBI Taxonomy" id="715473"/>
    <lineage>
        <taxon>Bacteria</taxon>
        <taxon>Bacillati</taxon>
        <taxon>Actinomycetota</taxon>
        <taxon>Actinomycetes</taxon>
        <taxon>Pseudonocardiales</taxon>
        <taxon>Pseudonocardiaceae</taxon>
        <taxon>Amycolatopsis</taxon>
    </lineage>
</organism>
<dbReference type="OrthoDB" id="5794853at2"/>
<feature type="domain" description="Isochorismatase-like" evidence="2">
    <location>
        <begin position="59"/>
        <end position="237"/>
    </location>
</feature>
<name>A0A558AIE7_9PSEU</name>
<dbReference type="InterPro" id="IPR000868">
    <property type="entry name" value="Isochorismatase-like_dom"/>
</dbReference>
<dbReference type="AlphaFoldDB" id="A0A558AIE7"/>
<dbReference type="PANTHER" id="PTHR43540">
    <property type="entry name" value="PEROXYUREIDOACRYLATE/UREIDOACRYLATE AMIDOHYDROLASE-RELATED"/>
    <property type="match status" value="1"/>
</dbReference>
<accession>A0A558AIE7</accession>
<keyword evidence="1 3" id="KW-0378">Hydrolase</keyword>
<dbReference type="InterPro" id="IPR036380">
    <property type="entry name" value="Isochorismatase-like_sf"/>
</dbReference>
<dbReference type="Gene3D" id="3.40.50.850">
    <property type="entry name" value="Isochorismatase-like"/>
    <property type="match status" value="1"/>
</dbReference>
<protein>
    <submittedName>
        <fullName evidence="3">Cysteine hydrolase</fullName>
    </submittedName>
</protein>
<evidence type="ECO:0000259" key="2">
    <source>
        <dbReference type="Pfam" id="PF00857"/>
    </source>
</evidence>
<dbReference type="SUPFAM" id="SSF52499">
    <property type="entry name" value="Isochorismatase-like hydrolases"/>
    <property type="match status" value="1"/>
</dbReference>
<dbReference type="GO" id="GO:0016787">
    <property type="term" value="F:hydrolase activity"/>
    <property type="evidence" value="ECO:0007669"/>
    <property type="project" value="UniProtKB-KW"/>
</dbReference>
<proteinExistence type="predicted"/>
<dbReference type="InterPro" id="IPR050272">
    <property type="entry name" value="Isochorismatase-like_hydrls"/>
</dbReference>
<dbReference type="CDD" id="cd00431">
    <property type="entry name" value="cysteine_hydrolases"/>
    <property type="match status" value="1"/>
</dbReference>
<dbReference type="Proteomes" id="UP000318578">
    <property type="component" value="Unassembled WGS sequence"/>
</dbReference>
<keyword evidence="4" id="KW-1185">Reference proteome</keyword>
<evidence type="ECO:0000256" key="1">
    <source>
        <dbReference type="ARBA" id="ARBA00022801"/>
    </source>
</evidence>
<comment type="caution">
    <text evidence="3">The sequence shown here is derived from an EMBL/GenBank/DDBJ whole genome shotgun (WGS) entry which is preliminary data.</text>
</comment>
<dbReference type="RefSeq" id="WP_144635710.1">
    <property type="nucleotide sequence ID" value="NZ_BNAX01000018.1"/>
</dbReference>
<dbReference type="Pfam" id="PF00857">
    <property type="entry name" value="Isochorismatase"/>
    <property type="match status" value="1"/>
</dbReference>
<sequence length="258" mass="29271">MDPVSRFLREYQRDENELLGADRLRAPGVFEGEREFIEFAERDYTTDKHWAFEIRPAECALIVVDMQEDFVNPDNPMCVPEAYRQVPRIRSLVECCRSVGAPVFYTEHTIAPDVAHDFYEFWPPIKAGAIAEGKPGSKLYREFQPVDGERVISAKHNYDSFAGTDLDYALRNRGVRTLIISGTLTNFCCESTARTGYFLGYHIVFGSDVNATDSALAHDATLRTLRRGFARVMDHQQIMEILRTGDAPHREAVAARQG</sequence>
<evidence type="ECO:0000313" key="4">
    <source>
        <dbReference type="Proteomes" id="UP000318578"/>
    </source>
</evidence>
<dbReference type="EMBL" id="VJZA01000008">
    <property type="protein sequence ID" value="TVT24043.1"/>
    <property type="molecule type" value="Genomic_DNA"/>
</dbReference>
<evidence type="ECO:0000313" key="3">
    <source>
        <dbReference type="EMBL" id="TVT24043.1"/>
    </source>
</evidence>
<dbReference type="PANTHER" id="PTHR43540:SF6">
    <property type="entry name" value="ISOCHORISMATASE-LIKE DOMAIN-CONTAINING PROTEIN"/>
    <property type="match status" value="1"/>
</dbReference>